<dbReference type="InterPro" id="IPR009030">
    <property type="entry name" value="Growth_fac_rcpt_cys_sf"/>
</dbReference>
<evidence type="ECO:0000256" key="2">
    <source>
        <dbReference type="ARBA" id="ARBA00022536"/>
    </source>
</evidence>
<name>A0A2B4SD92_STYPI</name>
<evidence type="ECO:0000259" key="8">
    <source>
        <dbReference type="PROSITE" id="PS50022"/>
    </source>
</evidence>
<dbReference type="PROSITE" id="PS01285">
    <property type="entry name" value="FA58C_1"/>
    <property type="match status" value="3"/>
</dbReference>
<feature type="domain" description="EGF-like" evidence="9">
    <location>
        <begin position="1721"/>
        <end position="1757"/>
    </location>
</feature>
<feature type="domain" description="EGF-like" evidence="9">
    <location>
        <begin position="1229"/>
        <end position="1265"/>
    </location>
</feature>
<feature type="domain" description="EGF-like" evidence="9">
    <location>
        <begin position="1759"/>
        <end position="1795"/>
    </location>
</feature>
<reference evidence="11" key="1">
    <citation type="journal article" date="2017" name="bioRxiv">
        <title>Comparative analysis of the genomes of Stylophora pistillata and Acropora digitifera provides evidence for extensive differences between species of corals.</title>
        <authorList>
            <person name="Voolstra C.R."/>
            <person name="Li Y."/>
            <person name="Liew Y.J."/>
            <person name="Baumgarten S."/>
            <person name="Zoccola D."/>
            <person name="Flot J.-F."/>
            <person name="Tambutte S."/>
            <person name="Allemand D."/>
            <person name="Aranda M."/>
        </authorList>
    </citation>
    <scope>NUCLEOTIDE SEQUENCE [LARGE SCALE GENOMIC DNA]</scope>
</reference>
<dbReference type="InterPro" id="IPR000421">
    <property type="entry name" value="FA58C"/>
</dbReference>
<evidence type="ECO:0000256" key="1">
    <source>
        <dbReference type="ARBA" id="ARBA00005847"/>
    </source>
</evidence>
<dbReference type="FunFam" id="2.60.120.260:FF:000016">
    <property type="entry name" value="Contactin-associated protein-like 4 isoform 1"/>
    <property type="match status" value="4"/>
</dbReference>
<dbReference type="InterPro" id="IPR018097">
    <property type="entry name" value="EGF_Ca-bd_CS"/>
</dbReference>
<dbReference type="PROSITE" id="PS50026">
    <property type="entry name" value="EGF_3"/>
    <property type="match status" value="11"/>
</dbReference>
<evidence type="ECO:0000256" key="7">
    <source>
        <dbReference type="PROSITE-ProRule" id="PRU00076"/>
    </source>
</evidence>
<protein>
    <submittedName>
        <fullName evidence="10">Neurogenic locus notch-like protein 1</fullName>
    </submittedName>
</protein>
<evidence type="ECO:0000313" key="10">
    <source>
        <dbReference type="EMBL" id="PFX27851.1"/>
    </source>
</evidence>
<dbReference type="SMART" id="SM00231">
    <property type="entry name" value="FA58C"/>
    <property type="match status" value="5"/>
</dbReference>
<feature type="disulfide bond" evidence="7">
    <location>
        <begin position="1217"/>
        <end position="1226"/>
    </location>
</feature>
<dbReference type="Pfam" id="PF00754">
    <property type="entry name" value="F5_F8_type_C"/>
    <property type="match status" value="5"/>
</dbReference>
<feature type="domain" description="EGF-like" evidence="9">
    <location>
        <begin position="1305"/>
        <end position="1341"/>
    </location>
</feature>
<proteinExistence type="inferred from homology"/>
<keyword evidence="2 7" id="KW-0245">EGF-like domain</keyword>
<feature type="disulfide bond" evidence="7">
    <location>
        <begin position="1709"/>
        <end position="1718"/>
    </location>
</feature>
<comment type="caution">
    <text evidence="7">Lacks conserved residue(s) required for the propagation of feature annotation.</text>
</comment>
<feature type="domain" description="F5/8 type C" evidence="8">
    <location>
        <begin position="668"/>
        <end position="821"/>
    </location>
</feature>
<feature type="domain" description="EGF-like" evidence="9">
    <location>
        <begin position="1191"/>
        <end position="1227"/>
    </location>
</feature>
<feature type="domain" description="F5/8 type C" evidence="8">
    <location>
        <begin position="160"/>
        <end position="313"/>
    </location>
</feature>
<evidence type="ECO:0000256" key="4">
    <source>
        <dbReference type="ARBA" id="ARBA00022737"/>
    </source>
</evidence>
<feature type="domain" description="EGF-like" evidence="9">
    <location>
        <begin position="1683"/>
        <end position="1719"/>
    </location>
</feature>
<evidence type="ECO:0000256" key="6">
    <source>
        <dbReference type="ARBA" id="ARBA00023180"/>
    </source>
</evidence>
<feature type="domain" description="F5/8 type C" evidence="8">
    <location>
        <begin position="316"/>
        <end position="425"/>
    </location>
</feature>
<feature type="domain" description="F5/8 type C" evidence="8">
    <location>
        <begin position="1146"/>
        <end position="1189"/>
    </location>
</feature>
<dbReference type="EMBL" id="LSMT01000094">
    <property type="protein sequence ID" value="PFX27851.1"/>
    <property type="molecule type" value="Genomic_DNA"/>
</dbReference>
<feature type="domain" description="F5/8 type C" evidence="8">
    <location>
        <begin position="979"/>
        <end position="1131"/>
    </location>
</feature>
<feature type="disulfide bond" evidence="7">
    <location>
        <begin position="1823"/>
        <end position="1832"/>
    </location>
</feature>
<feature type="disulfide bond" evidence="7">
    <location>
        <begin position="1293"/>
        <end position="1302"/>
    </location>
</feature>
<evidence type="ECO:0000256" key="5">
    <source>
        <dbReference type="ARBA" id="ARBA00023157"/>
    </source>
</evidence>
<feature type="domain" description="F5/8 type C" evidence="8">
    <location>
        <begin position="824"/>
        <end position="976"/>
    </location>
</feature>
<dbReference type="Proteomes" id="UP000225706">
    <property type="component" value="Unassembled WGS sequence"/>
</dbReference>
<keyword evidence="11" id="KW-1185">Reference proteome</keyword>
<dbReference type="FunFam" id="2.10.25.10:FF:000173">
    <property type="entry name" value="Neurogenic locus notch protein 2"/>
    <property type="match status" value="1"/>
</dbReference>
<dbReference type="Gene3D" id="2.10.25.10">
    <property type="entry name" value="Laminin"/>
    <property type="match status" value="11"/>
</dbReference>
<keyword evidence="5 7" id="KW-1015">Disulfide bond</keyword>
<feature type="disulfide bond" evidence="7">
    <location>
        <begin position="1331"/>
        <end position="1340"/>
    </location>
</feature>
<dbReference type="InterPro" id="IPR039477">
    <property type="entry name" value="ILEI/PANDER_dom"/>
</dbReference>
<dbReference type="SMART" id="SM00181">
    <property type="entry name" value="EGF"/>
    <property type="match status" value="11"/>
</dbReference>
<dbReference type="InterPro" id="IPR000742">
    <property type="entry name" value="EGF"/>
</dbReference>
<evidence type="ECO:0000259" key="9">
    <source>
        <dbReference type="PROSITE" id="PS50026"/>
    </source>
</evidence>
<dbReference type="PROSITE" id="PS01286">
    <property type="entry name" value="FA58C_2"/>
    <property type="match status" value="5"/>
</dbReference>
<dbReference type="CDD" id="cd00054">
    <property type="entry name" value="EGF_CA"/>
    <property type="match status" value="11"/>
</dbReference>
<dbReference type="InterPro" id="IPR001881">
    <property type="entry name" value="EGF-like_Ca-bd_dom"/>
</dbReference>
<dbReference type="PROSITE" id="PS52031">
    <property type="entry name" value="GG_LECTIN"/>
    <property type="match status" value="2"/>
</dbReference>
<organism evidence="10 11">
    <name type="scientific">Stylophora pistillata</name>
    <name type="common">Smooth cauliflower coral</name>
    <dbReference type="NCBI Taxonomy" id="50429"/>
    <lineage>
        <taxon>Eukaryota</taxon>
        <taxon>Metazoa</taxon>
        <taxon>Cnidaria</taxon>
        <taxon>Anthozoa</taxon>
        <taxon>Hexacorallia</taxon>
        <taxon>Scleractinia</taxon>
        <taxon>Astrocoeniina</taxon>
        <taxon>Pocilloporidae</taxon>
        <taxon>Stylophora</taxon>
    </lineage>
</organism>
<dbReference type="PRINTS" id="PR00010">
    <property type="entry name" value="EGFBLOOD"/>
</dbReference>
<dbReference type="PANTHER" id="PTHR24543:SF291">
    <property type="entry name" value="SMOKE ALARM, ISOFORM D"/>
    <property type="match status" value="1"/>
</dbReference>
<comment type="caution">
    <text evidence="10">The sequence shown here is derived from an EMBL/GenBank/DDBJ whole genome shotgun (WGS) entry which is preliminary data.</text>
</comment>
<dbReference type="PROSITE" id="PS01187">
    <property type="entry name" value="EGF_CA"/>
    <property type="match status" value="4"/>
</dbReference>
<keyword evidence="4" id="KW-0677">Repeat</keyword>
<feature type="disulfide bond" evidence="7">
    <location>
        <begin position="1671"/>
        <end position="1680"/>
    </location>
</feature>
<dbReference type="Pfam" id="PF15711">
    <property type="entry name" value="ILEI"/>
    <property type="match status" value="2"/>
</dbReference>
<dbReference type="PROSITE" id="PS50022">
    <property type="entry name" value="FA58C_3"/>
    <property type="match status" value="6"/>
</dbReference>
<dbReference type="FunFam" id="2.10.25.10:FF:000327">
    <property type="entry name" value="neurogenic locus notch homolog protein 4"/>
    <property type="match status" value="3"/>
</dbReference>
<dbReference type="Gene3D" id="2.60.120.260">
    <property type="entry name" value="Galactose-binding domain-like"/>
    <property type="match status" value="6"/>
</dbReference>
<feature type="domain" description="EGF-like" evidence="9">
    <location>
        <begin position="1873"/>
        <end position="1909"/>
    </location>
</feature>
<dbReference type="FunFam" id="2.10.25.10:FF:000061">
    <property type="entry name" value="Delta-like protein"/>
    <property type="match status" value="1"/>
</dbReference>
<evidence type="ECO:0000256" key="3">
    <source>
        <dbReference type="ARBA" id="ARBA00022729"/>
    </source>
</evidence>
<dbReference type="FunFam" id="2.10.25.10:FF:000151">
    <property type="entry name" value="FAT atypical cadherin 4"/>
    <property type="match status" value="3"/>
</dbReference>
<keyword evidence="3" id="KW-0732">Signal</keyword>
<dbReference type="PROSITE" id="PS00022">
    <property type="entry name" value="EGF_1"/>
    <property type="match status" value="11"/>
</dbReference>
<dbReference type="SMART" id="SM00179">
    <property type="entry name" value="EGF_CA"/>
    <property type="match status" value="11"/>
</dbReference>
<dbReference type="CDD" id="cd00057">
    <property type="entry name" value="FA58C"/>
    <property type="match status" value="5"/>
</dbReference>
<dbReference type="GO" id="GO:0005509">
    <property type="term" value="F:calcium ion binding"/>
    <property type="evidence" value="ECO:0007669"/>
    <property type="project" value="InterPro"/>
</dbReference>
<dbReference type="SUPFAM" id="SSF49785">
    <property type="entry name" value="Galactose-binding domain-like"/>
    <property type="match status" value="6"/>
</dbReference>
<gene>
    <name evidence="10" type="primary">NOTCH1</name>
    <name evidence="10" type="ORF">AWC38_SpisGene7427</name>
</gene>
<feature type="domain" description="EGF-like" evidence="9">
    <location>
        <begin position="1835"/>
        <end position="1871"/>
    </location>
</feature>
<dbReference type="OrthoDB" id="10022113at2759"/>
<dbReference type="SUPFAM" id="SSF57184">
    <property type="entry name" value="Growth factor receptor domain"/>
    <property type="match status" value="3"/>
</dbReference>
<dbReference type="SUPFAM" id="SSF57196">
    <property type="entry name" value="EGF/Laminin"/>
    <property type="match status" value="2"/>
</dbReference>
<feature type="disulfide bond" evidence="7">
    <location>
        <begin position="1899"/>
        <end position="1908"/>
    </location>
</feature>
<feature type="disulfide bond" evidence="7">
    <location>
        <begin position="1861"/>
        <end position="1870"/>
    </location>
</feature>
<feature type="domain" description="EGF-like" evidence="9">
    <location>
        <begin position="1645"/>
        <end position="1681"/>
    </location>
</feature>
<dbReference type="PANTHER" id="PTHR24543">
    <property type="entry name" value="MULTICOPPER OXIDASE-RELATED"/>
    <property type="match status" value="1"/>
</dbReference>
<feature type="domain" description="EGF-like" evidence="9">
    <location>
        <begin position="1797"/>
        <end position="1833"/>
    </location>
</feature>
<evidence type="ECO:0000313" key="11">
    <source>
        <dbReference type="Proteomes" id="UP000225706"/>
    </source>
</evidence>
<dbReference type="FunFam" id="2.10.25.10:FF:000066">
    <property type="entry name" value="FAT atypical cadherin 4"/>
    <property type="match status" value="2"/>
</dbReference>
<feature type="disulfide bond" evidence="7">
    <location>
        <begin position="1255"/>
        <end position="1264"/>
    </location>
</feature>
<dbReference type="InterPro" id="IPR000152">
    <property type="entry name" value="EGF-type_Asp/Asn_hydroxyl_site"/>
</dbReference>
<feature type="disulfide bond" evidence="7">
    <location>
        <begin position="1747"/>
        <end position="1756"/>
    </location>
</feature>
<keyword evidence="6" id="KW-0325">Glycoprotein</keyword>
<sequence length="1958" mass="217774">MVDPFVDIDIRSEGCDDPKKTPDTCGIAYIRVDGKDHSRHRRGHNVVIVDRKTAKVLSSEAFDTHGDGSAGTRLRDFLNAQGADKLVLIGVQDSASSHVGVALDAIRRLGAADPILVDFRGSFALIGTPDASKPPWIAQDQHHRYKGPSEISKRIPLSDCQKALGMENYGIPNGQVQASSEWDPNHAAIQGRLHYKPPRGKQGAWSARSNNENQWLQVDLGSEFTKVTGVATQGRYNYNQWVTKYKLQYSNDPATFTYYREPGEAADKVFDGNTDQNTVVYHFLNAPIKARYIRFRPVTWSGHISMRVELYGCSACGEALGMASYAIPNGQVTASSEWDLNHAAIQGRLHYIPPPGKQGGWSARHNNANQWLQIDLGALFRVTGVATQGRSNYNQWVTKYKLQYSYDGVTFTYYMEAGQSAAKGTHYLQERHFMIKIILIAVQDEGLRYLEKAFDALTRIGGYDVSSLEFRGSYALIGYLREKKPSYVKQIQRKRGQGPSVISATVPLTTNPFVDIDIRSEGCDDPKKTPDTCGIAYIRVDGKDHSRHRRGHNVVIVDRKTAKVLSSEAFDTHGDGSAGTRLRDFLNAQGADKLVLIGVQDSASSHVGVALDAIRRLGAADPILVDFRGSFALIGTPDASKPPWIAQDQHHRYKGPSEISKRIPLSDCQKALGMENYGIPNGQVQASSEWDPNHAAIQGRLHYKPPRGKQGAWSARYNNVNQWLQVDLGTEFTKVTGVATQGRYNYNQWVTKYKLQYSYDRATFTYYKEPGQTADKVFDGNMDQNTVVYHFLNAPIKARYIRFRPVTWSGHISMRVELYGCPACGEALGMASYAISNGQVRASSEWDPNHAAIQGRLYYIPPSGKQGGWSARYNNADQWLQIDLGALFRVTGVATQGRSNNNQWVTKYKLQYSDDGVTFTYYMEAGQSAAKEFLANKDRNTIVYHSLNPPKTTRFIRFHPVTWTNHISMRAEVYGCPDCGEALGMASYAIPNGQVRASSEWDPNHAAIQGRLHYIPPPGKQGGWSARYNDANQWLQIDLGALFRVTGVATQGRHNHDQWVTKYKLQYSDDGVTFTSYMEAGKSAAKEFVANKDQNTIVHHSLNPPKMTRFIRFLPVSWNNHISMRTEVYGCRGNTPLAREAFYDEFVANKDQNTIVYHSLNPPKMTRFIRFRPVSWNKHISMRTEVYGCPVVDMCSQNPCKNGATCSNVEGGYQCACKPGYSGTNCDQDINECSNSPCKNGATCVNLQGSYRCDCKSGFSGNNCENDVNECTNNPCKNGATCVNLSGGHRCDCAKGYSGISCETDINECVPDPCLNGGTCVDLVNGFRCDCATGWLGNTCNEPELDECEELVEEKQRWVDLNQNYFERSQTIVRSINPEEEEPTKNNLWSVCPTGYFLQGLYRSKNHNLHNIEEGQCCKPNNLPSSYMRCYDHDVSSSFDNKGWSECDSDHYLTGVYRGGCDKLYCIEKFKCCMMHDGCKMVNWWKAFDKKGWVQCDSTKHYITGLYRNNNWGKKDKIFLIEEAKCCPAPAPFQNTGSTCRDANWWGVLDKTNSWAVCPAGYFVRGLYRNNDAWLHHLEMGKCCKPNGFPDRYEHCYNENVGRSFDIRGLSKCQREGYYLAGIFRGGCDYLHCIEYFKCCKMNVDVNECANNPCKNGGKCVNLKGSYRCDCQSGYNGNLCESDVNECSNSPCKNGGTCVNLQGGHRCDCKTGYTGSSCESDINECSNSPCKNGANCGNLQGSYRCDCASGYFGNNCETDVNECSKNPCKNGATCVNLQGSHRCDCKTGYTGSSCESDVNECSNNPCKNGATCVNLLGSYRCDCQTGYSGNNCETDVDECSNSPCLNGATCTNLQGSYRCDCQTGYNGNHCETNINECTPAPCQNGGTCVDLVGSYRCDCPAEFDGANCESAIGMILDLGGGYRASDLFFSTIKNLYHVNNKMAFEIRSCVAIFSHAVI</sequence>
<dbReference type="InterPro" id="IPR008979">
    <property type="entry name" value="Galactose-bd-like_sf"/>
</dbReference>
<dbReference type="PROSITE" id="PS01186">
    <property type="entry name" value="EGF_2"/>
    <property type="match status" value="10"/>
</dbReference>
<accession>A0A2B4SD92</accession>
<dbReference type="STRING" id="50429.A0A2B4SD92"/>
<comment type="similarity">
    <text evidence="1">Belongs to the NOTCH family.</text>
</comment>
<dbReference type="Pfam" id="PF00008">
    <property type="entry name" value="EGF"/>
    <property type="match status" value="11"/>
</dbReference>
<dbReference type="FunFam" id="2.10.25.10:FF:000471">
    <property type="entry name" value="Protein lin-12"/>
    <property type="match status" value="1"/>
</dbReference>
<dbReference type="PROSITE" id="PS00010">
    <property type="entry name" value="ASX_HYDROXYL"/>
    <property type="match status" value="8"/>
</dbReference>
<feature type="domain" description="EGF-like" evidence="9">
    <location>
        <begin position="1267"/>
        <end position="1303"/>
    </location>
</feature>
<feature type="disulfide bond" evidence="7">
    <location>
        <begin position="1785"/>
        <end position="1794"/>
    </location>
</feature>